<protein>
    <submittedName>
        <fullName evidence="1">Acetyltransferase (GNAT) domain-containing protein</fullName>
    </submittedName>
</protein>
<organism evidence="1 2">
    <name type="scientific">Flavobacterium haoranii</name>
    <dbReference type="NCBI Taxonomy" id="683124"/>
    <lineage>
        <taxon>Bacteria</taxon>
        <taxon>Pseudomonadati</taxon>
        <taxon>Bacteroidota</taxon>
        <taxon>Flavobacteriia</taxon>
        <taxon>Flavobacteriales</taxon>
        <taxon>Flavobacteriaceae</taxon>
        <taxon>Flavobacterium</taxon>
    </lineage>
</organism>
<dbReference type="STRING" id="683124.SAMN05444337_2000"/>
<name>A0A1M6J8B4_9FLAO</name>
<accession>A0A1M6J8B4</accession>
<dbReference type="GO" id="GO:0016740">
    <property type="term" value="F:transferase activity"/>
    <property type="evidence" value="ECO:0007669"/>
    <property type="project" value="UniProtKB-KW"/>
</dbReference>
<keyword evidence="2" id="KW-1185">Reference proteome</keyword>
<keyword evidence="1" id="KW-0808">Transferase</keyword>
<dbReference type="EMBL" id="FQZH01000003">
    <property type="protein sequence ID" value="SHJ42915.1"/>
    <property type="molecule type" value="Genomic_DNA"/>
</dbReference>
<dbReference type="Proteomes" id="UP000184232">
    <property type="component" value="Unassembled WGS sequence"/>
</dbReference>
<dbReference type="Gene3D" id="3.40.630.30">
    <property type="match status" value="1"/>
</dbReference>
<reference evidence="1 2" key="1">
    <citation type="submission" date="2016-11" db="EMBL/GenBank/DDBJ databases">
        <authorList>
            <person name="Jaros S."/>
            <person name="Januszkiewicz K."/>
            <person name="Wedrychowicz H."/>
        </authorList>
    </citation>
    <scope>NUCLEOTIDE SEQUENCE [LARGE SCALE GENOMIC DNA]</scope>
    <source>
        <strain evidence="1 2">DSM 22807</strain>
    </source>
</reference>
<dbReference type="AlphaFoldDB" id="A0A1M6J8B4"/>
<proteinExistence type="predicted"/>
<evidence type="ECO:0000313" key="2">
    <source>
        <dbReference type="Proteomes" id="UP000184232"/>
    </source>
</evidence>
<dbReference type="InterPro" id="IPR016181">
    <property type="entry name" value="Acyl_CoA_acyltransferase"/>
</dbReference>
<gene>
    <name evidence="1" type="ORF">SAMN05444337_2000</name>
</gene>
<sequence length="390" mass="46355">MCETIIFLPLENISFKIYKSTTELPENWDYVSHDNHFLQTPYLNVLEKSAPVNMECFFIGIFENNELIGTSLAQYLDLNKLESFGERDNCFKTKIRNFVFRNFASHVLFIGNNMITGQNGYTFIKPIDFKHVSDVMMQCSKALIQYFKEKKITIHIVSFKDFYTECSVELKKYDFGALYEFSAQPNMIFYLNKNWKTKEDYIQAFSKKYRDQYKRAHKKIEGIDVRELSYDDVLKYETNIYNLYYYVAKNAPFNTFFLDKHHFSTFKKQCGNRFRICGYFLNEKLVGFHTILLNGETLETYFLGYDETIQKESMLYLNMLYNMTEFGIENGFKKIIFGRTALEIKSSIGAEPVNMSGFILHTNKWVNKFMDKIFPKLEPEVHWQQRHPFK</sequence>
<evidence type="ECO:0000313" key="1">
    <source>
        <dbReference type="EMBL" id="SHJ42915.1"/>
    </source>
</evidence>
<dbReference type="SUPFAM" id="SSF55729">
    <property type="entry name" value="Acyl-CoA N-acyltransferases (Nat)"/>
    <property type="match status" value="1"/>
</dbReference>